<protein>
    <submittedName>
        <fullName evidence="2">Uncharacterized protein</fullName>
    </submittedName>
</protein>
<sequence length="160" mass="17299">MRGGGAFLVAIGLGILVGAFGGRKWRIVWLIAGAALGVLIMAVGGATRLIFDEGVRPPIWQWIVLGIAFLVEGYLVSVVVRKFLDMDSRPFWMWMLFIVGAHFLILGLSHGPICAVLAIVCMVNAWIGLRTTSVDLRVFWAVDGVLKILGGALMIAVSYS</sequence>
<keyword evidence="1" id="KW-0812">Transmembrane</keyword>
<organism evidence="2 3">
    <name type="scientific">Mycetocola zhadangensis</name>
    <dbReference type="NCBI Taxonomy" id="1164595"/>
    <lineage>
        <taxon>Bacteria</taxon>
        <taxon>Bacillati</taxon>
        <taxon>Actinomycetota</taxon>
        <taxon>Actinomycetes</taxon>
        <taxon>Micrococcales</taxon>
        <taxon>Microbacteriaceae</taxon>
        <taxon>Mycetocola</taxon>
    </lineage>
</organism>
<dbReference type="AlphaFoldDB" id="A0A3L7J108"/>
<feature type="transmembrane region" description="Helical" evidence="1">
    <location>
        <begin position="92"/>
        <end position="125"/>
    </location>
</feature>
<dbReference type="Pfam" id="PF20313">
    <property type="entry name" value="DUF6609"/>
    <property type="match status" value="1"/>
</dbReference>
<dbReference type="InterPro" id="IPR046717">
    <property type="entry name" value="DUF6609"/>
</dbReference>
<feature type="transmembrane region" description="Helical" evidence="1">
    <location>
        <begin position="27"/>
        <end position="47"/>
    </location>
</feature>
<comment type="caution">
    <text evidence="2">The sequence shown here is derived from an EMBL/GenBank/DDBJ whole genome shotgun (WGS) entry which is preliminary data.</text>
</comment>
<accession>A0A3L7J108</accession>
<feature type="transmembrane region" description="Helical" evidence="1">
    <location>
        <begin position="59"/>
        <end position="80"/>
    </location>
</feature>
<feature type="transmembrane region" description="Helical" evidence="1">
    <location>
        <begin position="137"/>
        <end position="159"/>
    </location>
</feature>
<keyword evidence="3" id="KW-1185">Reference proteome</keyword>
<reference evidence="2 3" key="1">
    <citation type="submission" date="2018-10" db="EMBL/GenBank/DDBJ databases">
        <authorList>
            <person name="Li J."/>
        </authorList>
    </citation>
    <scope>NUCLEOTIDE SEQUENCE [LARGE SCALE GENOMIC DNA]</scope>
    <source>
        <strain evidence="2 3">ZD1-4</strain>
    </source>
</reference>
<keyword evidence="1" id="KW-0472">Membrane</keyword>
<evidence type="ECO:0000313" key="3">
    <source>
        <dbReference type="Proteomes" id="UP000282460"/>
    </source>
</evidence>
<evidence type="ECO:0000313" key="2">
    <source>
        <dbReference type="EMBL" id="RLQ84114.1"/>
    </source>
</evidence>
<evidence type="ECO:0000256" key="1">
    <source>
        <dbReference type="SAM" id="Phobius"/>
    </source>
</evidence>
<proteinExistence type="predicted"/>
<dbReference type="Proteomes" id="UP000282460">
    <property type="component" value="Unassembled WGS sequence"/>
</dbReference>
<name>A0A3L7J108_9MICO</name>
<dbReference type="EMBL" id="RCWJ01000002">
    <property type="protein sequence ID" value="RLQ84114.1"/>
    <property type="molecule type" value="Genomic_DNA"/>
</dbReference>
<feature type="transmembrane region" description="Helical" evidence="1">
    <location>
        <begin position="6"/>
        <end position="22"/>
    </location>
</feature>
<keyword evidence="1" id="KW-1133">Transmembrane helix</keyword>
<gene>
    <name evidence="2" type="ORF">D9V28_07730</name>
</gene>